<dbReference type="Proteomes" id="UP000007319">
    <property type="component" value="Plasmid AZOBR_p5"/>
</dbReference>
<keyword evidence="2" id="KW-1185">Reference proteome</keyword>
<dbReference type="RefSeq" id="WP_014242644.1">
    <property type="nucleotide sequence ID" value="NC_016619.1"/>
</dbReference>
<dbReference type="KEGG" id="abs:AZOBR_p50072"/>
<accession>A0A9P1K1K0</accession>
<keyword evidence="1" id="KW-0614">Plasmid</keyword>
<proteinExistence type="predicted"/>
<name>A0A9P1K1K0_9PROT</name>
<reference evidence="1 2" key="1">
    <citation type="journal article" date="2011" name="PLoS Genet.">
        <title>Azospirillum genomes reveal transition of bacteria from aquatic to terrestrial environments.</title>
        <authorList>
            <person name="Wisniewski-Dye F."/>
            <person name="Borziak K."/>
            <person name="Khalsa-Moyers G."/>
            <person name="Alexandre G."/>
            <person name="Sukharnikov L.O."/>
            <person name="Wuichet K."/>
            <person name="Hurst G.B."/>
            <person name="McDonald W.H."/>
            <person name="Robertson J.S."/>
            <person name="Barbe V."/>
            <person name="Calteau A."/>
            <person name="Rouy Z."/>
            <person name="Mangenot S."/>
            <person name="Prigent-Combaret C."/>
            <person name="Normand P."/>
            <person name="Boyer M."/>
            <person name="Siguier P."/>
            <person name="Dessaux Y."/>
            <person name="Elmerich C."/>
            <person name="Condemine G."/>
            <person name="Krishnen G."/>
            <person name="Kennedy I."/>
            <person name="Paterson A.H."/>
            <person name="Gonzalez V."/>
            <person name="Mavingui P."/>
            <person name="Zhulin I.B."/>
        </authorList>
    </citation>
    <scope>NUCLEOTIDE SEQUENCE [LARGE SCALE GENOMIC DNA]</scope>
    <source>
        <strain evidence="1 2">Sp245</strain>
    </source>
</reference>
<evidence type="ECO:0000313" key="1">
    <source>
        <dbReference type="EMBL" id="CCD03845.1"/>
    </source>
</evidence>
<sequence length="91" mass="9796">MAQPELLKAAPRRSKKAVAQAKRLLELVATIHNAAEAGRKPTLARIGRQLERQGVRTATGAKTWAPSSVKSLLDRAREQGLLDGLPSSAME</sequence>
<dbReference type="EMBL" id="HE577332">
    <property type="protein sequence ID" value="CCD03845.1"/>
    <property type="molecule type" value="Genomic_DNA"/>
</dbReference>
<evidence type="ECO:0000313" key="2">
    <source>
        <dbReference type="Proteomes" id="UP000007319"/>
    </source>
</evidence>
<gene>
    <name evidence="1" type="ORF">AZOBR_p50072</name>
</gene>
<dbReference type="AlphaFoldDB" id="A0A9P1K1K0"/>
<geneLocation type="plasmid" evidence="1 2">
    <name>AZOBR_p5</name>
</geneLocation>
<organism evidence="1 2">
    <name type="scientific">Azospirillum baldaniorum</name>
    <dbReference type="NCBI Taxonomy" id="1064539"/>
    <lineage>
        <taxon>Bacteria</taxon>
        <taxon>Pseudomonadati</taxon>
        <taxon>Pseudomonadota</taxon>
        <taxon>Alphaproteobacteria</taxon>
        <taxon>Rhodospirillales</taxon>
        <taxon>Azospirillaceae</taxon>
        <taxon>Azospirillum</taxon>
    </lineage>
</organism>
<protein>
    <submittedName>
        <fullName evidence="1">DNA invertase</fullName>
    </submittedName>
</protein>